<feature type="region of interest" description="Disordered" evidence="4">
    <location>
        <begin position="568"/>
        <end position="609"/>
    </location>
</feature>
<dbReference type="RefSeq" id="XP_064661365.1">
    <property type="nucleotide sequence ID" value="XM_064800026.1"/>
</dbReference>
<proteinExistence type="predicted"/>
<feature type="compositionally biased region" description="Basic and acidic residues" evidence="4">
    <location>
        <begin position="599"/>
        <end position="609"/>
    </location>
</feature>
<dbReference type="Pfam" id="PF08573">
    <property type="entry name" value="SAE2"/>
    <property type="match status" value="1"/>
</dbReference>
<evidence type="ECO:0000313" key="6">
    <source>
        <dbReference type="EMBL" id="KAK5172647.1"/>
    </source>
</evidence>
<comment type="caution">
    <text evidence="6">The sequence shown here is derived from an EMBL/GenBank/DDBJ whole genome shotgun (WGS) entry which is preliminary data.</text>
</comment>
<feature type="compositionally biased region" description="Basic residues" evidence="4">
    <location>
        <begin position="434"/>
        <end position="445"/>
    </location>
</feature>
<evidence type="ECO:0000256" key="3">
    <source>
        <dbReference type="ARBA" id="ARBA00023242"/>
    </source>
</evidence>
<protein>
    <recommendedName>
        <fullName evidence="5">DNA endonuclease activator Ctp1 C-terminal domain-containing protein</fullName>
    </recommendedName>
</protein>
<evidence type="ECO:0000256" key="1">
    <source>
        <dbReference type="ARBA" id="ARBA00004123"/>
    </source>
</evidence>
<evidence type="ECO:0000256" key="2">
    <source>
        <dbReference type="ARBA" id="ARBA00022763"/>
    </source>
</evidence>
<feature type="compositionally biased region" description="Polar residues" evidence="4">
    <location>
        <begin position="103"/>
        <end position="113"/>
    </location>
</feature>
<dbReference type="GO" id="GO:0006281">
    <property type="term" value="P:DNA repair"/>
    <property type="evidence" value="ECO:0007669"/>
    <property type="project" value="InterPro"/>
</dbReference>
<feature type="region of interest" description="Disordered" evidence="4">
    <location>
        <begin position="203"/>
        <end position="224"/>
    </location>
</feature>
<dbReference type="GO" id="GO:0005634">
    <property type="term" value="C:nucleus"/>
    <property type="evidence" value="ECO:0007669"/>
    <property type="project" value="UniProtKB-SubCell"/>
</dbReference>
<evidence type="ECO:0000259" key="5">
    <source>
        <dbReference type="Pfam" id="PF08573"/>
    </source>
</evidence>
<feature type="region of interest" description="Disordered" evidence="4">
    <location>
        <begin position="76"/>
        <end position="177"/>
    </location>
</feature>
<evidence type="ECO:0000256" key="4">
    <source>
        <dbReference type="SAM" id="MobiDB-lite"/>
    </source>
</evidence>
<evidence type="ECO:0000313" key="7">
    <source>
        <dbReference type="Proteomes" id="UP001337655"/>
    </source>
</evidence>
<keyword evidence="7" id="KW-1185">Reference proteome</keyword>
<feature type="region of interest" description="Disordered" evidence="4">
    <location>
        <begin position="253"/>
        <end position="299"/>
    </location>
</feature>
<feature type="compositionally biased region" description="Polar residues" evidence="4">
    <location>
        <begin position="260"/>
        <end position="278"/>
    </location>
</feature>
<dbReference type="GeneID" id="89924114"/>
<feature type="domain" description="DNA endonuclease activator Ctp1 C-terminal" evidence="5">
    <location>
        <begin position="487"/>
        <end position="595"/>
    </location>
</feature>
<sequence length="634" mass="72001">MATPTPNGFVPEAKYQRLVRKHNDLSAGYKALEVKFEALETKYKTDVEAARAEHRKTNERLHQWKAWIEHHKSKIWPEQGPVANAESRTPSTSVADEAKQSSHHIPSSQTTIDDTIEAPAEQEHPSSDGVEVVSARPVKRRRGNAKPSMPPPVRVKEEPNSPENPIEFGSQDYSSPHVQRKRPLLRTETSDLDAVTSRIVTPRRRRHNRATSVEQSRPAAMVPTMSSLSEGNEIDTAFPDMLAGDRRQLTGDREHDLPQQAPNQAPNTNALRQLSNNVPYGAEPRMNVKRKRGQRGDVRERDIGLLSEDGEIASQTAAVNSKNASRPELNRRLDTLLDGPTPERAPLLPRPTPQTVIRRPDNKRLRPIAQPEDDPATSPERPPSATKRAPQRYKAPMRATAEDEPLRSRPPRTLRPEDQYTTPNQQRQEGKSRSPVKRPVYNKRPRGLEKSPPPPEPEEEPLRARPLDSLHLDDFKINPKYLGSDFAFSDTLRGREQRRCLQGCTRPDCCGNAFRTAIEMGAIKSSKSDSQVLEDYLGPDWDQIMGSFGPEKRKSMLTDAQTWSFANQHGKHKTAFERARSPPGFWRTDMPTTQEAEEDRSRAHEMERQKVEERWREALRPGGRWLFRDERPPV</sequence>
<dbReference type="InterPro" id="IPR013882">
    <property type="entry name" value="Ctp1_C"/>
</dbReference>
<dbReference type="EMBL" id="JAVRRT010000004">
    <property type="protein sequence ID" value="KAK5172647.1"/>
    <property type="molecule type" value="Genomic_DNA"/>
</dbReference>
<organism evidence="6 7">
    <name type="scientific">Saxophila tyrrhenica</name>
    <dbReference type="NCBI Taxonomy" id="1690608"/>
    <lineage>
        <taxon>Eukaryota</taxon>
        <taxon>Fungi</taxon>
        <taxon>Dikarya</taxon>
        <taxon>Ascomycota</taxon>
        <taxon>Pezizomycotina</taxon>
        <taxon>Dothideomycetes</taxon>
        <taxon>Dothideomycetidae</taxon>
        <taxon>Mycosphaerellales</taxon>
        <taxon>Extremaceae</taxon>
        <taxon>Saxophila</taxon>
    </lineage>
</organism>
<keyword evidence="2" id="KW-0227">DNA damage</keyword>
<accession>A0AAV9PG04</accession>
<dbReference type="Proteomes" id="UP001337655">
    <property type="component" value="Unassembled WGS sequence"/>
</dbReference>
<gene>
    <name evidence="6" type="ORF">LTR77_002767</name>
</gene>
<feature type="region of interest" description="Disordered" evidence="4">
    <location>
        <begin position="334"/>
        <end position="467"/>
    </location>
</feature>
<dbReference type="AlphaFoldDB" id="A0AAV9PG04"/>
<reference evidence="6 7" key="1">
    <citation type="submission" date="2023-08" db="EMBL/GenBank/DDBJ databases">
        <title>Black Yeasts Isolated from many extreme environments.</title>
        <authorList>
            <person name="Coleine C."/>
            <person name="Stajich J.E."/>
            <person name="Selbmann L."/>
        </authorList>
    </citation>
    <scope>NUCLEOTIDE SEQUENCE [LARGE SCALE GENOMIC DNA]</scope>
    <source>
        <strain evidence="6 7">CCFEE 5935</strain>
    </source>
</reference>
<name>A0AAV9PG04_9PEZI</name>
<comment type="subcellular location">
    <subcellularLocation>
        <location evidence="1">Nucleus</location>
    </subcellularLocation>
</comment>
<keyword evidence="3" id="KW-0539">Nucleus</keyword>